<keyword evidence="5 10" id="KW-0175">Coiled coil</keyword>
<gene>
    <name evidence="12" type="primary">CCDC89</name>
</gene>
<evidence type="ECO:0000256" key="7">
    <source>
        <dbReference type="ARBA" id="ARBA00038323"/>
    </source>
</evidence>
<evidence type="ECO:0000256" key="8">
    <source>
        <dbReference type="ARBA" id="ARBA00038701"/>
    </source>
</evidence>
<dbReference type="GeneTree" id="ENSGT00390000016046"/>
<evidence type="ECO:0000313" key="13">
    <source>
        <dbReference type="Proteomes" id="UP000314987"/>
    </source>
</evidence>
<feature type="compositionally biased region" description="Polar residues" evidence="11">
    <location>
        <begin position="9"/>
        <end position="23"/>
    </location>
</feature>
<evidence type="ECO:0000256" key="4">
    <source>
        <dbReference type="ARBA" id="ARBA00022553"/>
    </source>
</evidence>
<evidence type="ECO:0000256" key="9">
    <source>
        <dbReference type="ARBA" id="ARBA00039937"/>
    </source>
</evidence>
<evidence type="ECO:0000256" key="5">
    <source>
        <dbReference type="ARBA" id="ARBA00023054"/>
    </source>
</evidence>
<evidence type="ECO:0000256" key="6">
    <source>
        <dbReference type="ARBA" id="ARBA00023242"/>
    </source>
</evidence>
<evidence type="ECO:0000313" key="12">
    <source>
        <dbReference type="Ensembl" id="ENSVURP00010008300.1"/>
    </source>
</evidence>
<name>A0A4X2KGA0_VOMUR</name>
<evidence type="ECO:0000256" key="10">
    <source>
        <dbReference type="SAM" id="Coils"/>
    </source>
</evidence>
<comment type="similarity">
    <text evidence="7">Belongs to the CCDC89 family.</text>
</comment>
<dbReference type="GO" id="GO:0005737">
    <property type="term" value="C:cytoplasm"/>
    <property type="evidence" value="ECO:0007669"/>
    <property type="project" value="UniProtKB-SubCell"/>
</dbReference>
<proteinExistence type="inferred from homology"/>
<dbReference type="AlphaFoldDB" id="A0A4X2KGA0"/>
<organism evidence="12 13">
    <name type="scientific">Vombatus ursinus</name>
    <name type="common">Common wombat</name>
    <dbReference type="NCBI Taxonomy" id="29139"/>
    <lineage>
        <taxon>Eukaryota</taxon>
        <taxon>Metazoa</taxon>
        <taxon>Chordata</taxon>
        <taxon>Craniata</taxon>
        <taxon>Vertebrata</taxon>
        <taxon>Euteleostomi</taxon>
        <taxon>Mammalia</taxon>
        <taxon>Metatheria</taxon>
        <taxon>Diprotodontia</taxon>
        <taxon>Vombatidae</taxon>
        <taxon>Vombatus</taxon>
    </lineage>
</organism>
<dbReference type="Ensembl" id="ENSVURT00010009415.1">
    <property type="protein sequence ID" value="ENSVURP00010008300.1"/>
    <property type="gene ID" value="ENSVURG00010006440.1"/>
</dbReference>
<dbReference type="Proteomes" id="UP000314987">
    <property type="component" value="Unassembled WGS sequence"/>
</dbReference>
<dbReference type="OrthoDB" id="10020070at2759"/>
<keyword evidence="6" id="KW-0539">Nucleus</keyword>
<dbReference type="GeneID" id="114032673"/>
<comment type="subcellular location">
    <subcellularLocation>
        <location evidence="2">Cytoplasm</location>
    </subcellularLocation>
    <subcellularLocation>
        <location evidence="1">Nucleus</location>
    </subcellularLocation>
</comment>
<dbReference type="GO" id="GO:0005634">
    <property type="term" value="C:nucleus"/>
    <property type="evidence" value="ECO:0007669"/>
    <property type="project" value="UniProtKB-SubCell"/>
</dbReference>
<dbReference type="PANTHER" id="PTHR34768">
    <property type="entry name" value="COILED-COIL DOMAIN-CONTAINING PROTEIN 89"/>
    <property type="match status" value="1"/>
</dbReference>
<dbReference type="PANTHER" id="PTHR34768:SF1">
    <property type="entry name" value="COILED-COIL DOMAIN-CONTAINING PROTEIN 89"/>
    <property type="match status" value="1"/>
</dbReference>
<keyword evidence="4" id="KW-0597">Phosphoprotein</keyword>
<sequence>MPQKVKTPKMNSSTSSSKVTGVENTLKEPDDDDMECKELEGLKEALENLRGLSSEEKNEKALLRSRLQEQSQLICILKRRADETLERCRVLEQLNTELEEKRMRDAERLEAQTQRTLKLEARFMDLAANHEEMIRFKDEHKRQNVKLREENEILRRENREHFSQALKDQEAKVCQLTAQGENLSRELEALKGKCAEDTSRAKAREKELMDLQHQQANSHAKETSSLQSQLQTLEELHRKALAKMAKAEEKQKGLNSELSSRLEKVTKEKEELLQLSMERGKELQNKQLEIQQLEEKLEMAETARKNALDRFEQEAATVNSSLRVQELGRKVEGIQKAYDELWLQSEAFKKHSLDLLTKERELNAKLRHLFP</sequence>
<reference evidence="12" key="2">
    <citation type="submission" date="2025-08" db="UniProtKB">
        <authorList>
            <consortium name="Ensembl"/>
        </authorList>
    </citation>
    <scope>IDENTIFICATION</scope>
</reference>
<evidence type="ECO:0000256" key="11">
    <source>
        <dbReference type="SAM" id="MobiDB-lite"/>
    </source>
</evidence>
<feature type="coiled-coil region" evidence="10">
    <location>
        <begin position="39"/>
        <end position="164"/>
    </location>
</feature>
<protein>
    <recommendedName>
        <fullName evidence="9">Coiled-coil domain-containing protein 89</fullName>
    </recommendedName>
</protein>
<accession>A0A4X2KGA0</accession>
<keyword evidence="3" id="KW-0963">Cytoplasm</keyword>
<feature type="region of interest" description="Disordered" evidence="11">
    <location>
        <begin position="1"/>
        <end position="34"/>
    </location>
</feature>
<feature type="coiled-coil region" evidence="10">
    <location>
        <begin position="230"/>
        <end position="310"/>
    </location>
</feature>
<evidence type="ECO:0000256" key="2">
    <source>
        <dbReference type="ARBA" id="ARBA00004496"/>
    </source>
</evidence>
<dbReference type="OMA" id="AMLCSRI"/>
<keyword evidence="13" id="KW-1185">Reference proteome</keyword>
<dbReference type="RefSeq" id="XP_027703849.1">
    <property type="nucleotide sequence ID" value="XM_027848048.1"/>
</dbReference>
<comment type="subunit">
    <text evidence="8">Interacts with HEY1.</text>
</comment>
<reference evidence="12" key="3">
    <citation type="submission" date="2025-09" db="UniProtKB">
        <authorList>
            <consortium name="Ensembl"/>
        </authorList>
    </citation>
    <scope>IDENTIFICATION</scope>
</reference>
<evidence type="ECO:0000256" key="3">
    <source>
        <dbReference type="ARBA" id="ARBA00022490"/>
    </source>
</evidence>
<evidence type="ECO:0000256" key="1">
    <source>
        <dbReference type="ARBA" id="ARBA00004123"/>
    </source>
</evidence>
<dbReference type="InterPro" id="IPR043450">
    <property type="entry name" value="CCDC89-like"/>
</dbReference>
<reference evidence="13" key="1">
    <citation type="submission" date="2018-12" db="EMBL/GenBank/DDBJ databases">
        <authorList>
            <person name="Yazar S."/>
        </authorList>
    </citation>
    <scope>NUCLEOTIDE SEQUENCE [LARGE SCALE GENOMIC DNA]</scope>
</reference>
<dbReference type="CTD" id="220388"/>